<dbReference type="RefSeq" id="WP_211309651.1">
    <property type="nucleotide sequence ID" value="NZ_CP028339.1"/>
</dbReference>
<protein>
    <recommendedName>
        <fullName evidence="2">VWFA domain-containing protein</fullName>
    </recommendedName>
</protein>
<evidence type="ECO:0000313" key="4">
    <source>
        <dbReference type="Proteomes" id="UP000241885"/>
    </source>
</evidence>
<feature type="region of interest" description="Disordered" evidence="1">
    <location>
        <begin position="22"/>
        <end position="43"/>
    </location>
</feature>
<dbReference type="PROSITE" id="PS50234">
    <property type="entry name" value="VWFA"/>
    <property type="match status" value="1"/>
</dbReference>
<dbReference type="AlphaFoldDB" id="A0A2R4BJL9"/>
<sequence length="272" mass="29565">MGFAKYQEDIVSRYVGDLAMRSTKAPVSPPKTPSLQTKNQPDLRTKKMSSLKKFAVATPRPFPVIVLADTSGSMGENGKIEALNAAIKEMVSTFAKESRLRAEIQVGLITFGGKAQMHLPLVAAHGVAGFSEFQAGGVTPMGAAFDLARQLLEDKDRIPSRAYRPVLILLSDGQPTDDWEAPFKALCDSERAQKATRLAMAIGPDADEAMLKDFANDAEAPIFKAHNARDIHRFFRAVTMSVTTRTASKNPDISTAFVVPPPDDDALDLDFQ</sequence>
<dbReference type="Pfam" id="PF00092">
    <property type="entry name" value="VWA"/>
    <property type="match status" value="1"/>
</dbReference>
<feature type="domain" description="VWFA" evidence="2">
    <location>
        <begin position="63"/>
        <end position="238"/>
    </location>
</feature>
<feature type="compositionally biased region" description="Polar residues" evidence="1">
    <location>
        <begin position="33"/>
        <end position="42"/>
    </location>
</feature>
<name>A0A2R4BJL9_THAAR</name>
<organism evidence="3 4">
    <name type="scientific">Thauera aromatica K172</name>
    <dbReference type="NCBI Taxonomy" id="44139"/>
    <lineage>
        <taxon>Bacteria</taxon>
        <taxon>Pseudomonadati</taxon>
        <taxon>Pseudomonadota</taxon>
        <taxon>Betaproteobacteria</taxon>
        <taxon>Rhodocyclales</taxon>
        <taxon>Zoogloeaceae</taxon>
        <taxon>Thauera</taxon>
    </lineage>
</organism>
<dbReference type="Proteomes" id="UP000241885">
    <property type="component" value="Chromosome"/>
</dbReference>
<dbReference type="SUPFAM" id="SSF53300">
    <property type="entry name" value="vWA-like"/>
    <property type="match status" value="1"/>
</dbReference>
<proteinExistence type="predicted"/>
<dbReference type="SMART" id="SM00327">
    <property type="entry name" value="VWA"/>
    <property type="match status" value="1"/>
</dbReference>
<reference evidence="3 4" key="1">
    <citation type="submission" date="2018-03" db="EMBL/GenBank/DDBJ databases">
        <title>Complete genome sequence of Thauera aromatica, a model organism for studying aromatic compound degradation under denitrifying conditions.</title>
        <authorList>
            <person name="Lo H.-Y."/>
            <person name="Goris T."/>
            <person name="Boll M."/>
            <person name="Mueller J.A."/>
        </authorList>
    </citation>
    <scope>NUCLEOTIDE SEQUENCE [LARGE SCALE GENOMIC DNA]</scope>
    <source>
        <strain evidence="3 4">K172</strain>
    </source>
</reference>
<dbReference type="Gene3D" id="3.40.50.410">
    <property type="entry name" value="von Willebrand factor, type A domain"/>
    <property type="match status" value="1"/>
</dbReference>
<evidence type="ECO:0000313" key="3">
    <source>
        <dbReference type="EMBL" id="AVR87535.1"/>
    </source>
</evidence>
<dbReference type="InterPro" id="IPR036465">
    <property type="entry name" value="vWFA_dom_sf"/>
</dbReference>
<evidence type="ECO:0000259" key="2">
    <source>
        <dbReference type="PROSITE" id="PS50234"/>
    </source>
</evidence>
<keyword evidence="4" id="KW-1185">Reference proteome</keyword>
<evidence type="ECO:0000256" key="1">
    <source>
        <dbReference type="SAM" id="MobiDB-lite"/>
    </source>
</evidence>
<gene>
    <name evidence="3" type="ORF">Tharo_0592</name>
</gene>
<dbReference type="InterPro" id="IPR002035">
    <property type="entry name" value="VWF_A"/>
</dbReference>
<accession>A0A2R4BJL9</accession>
<dbReference type="KEGG" id="tak:Tharo_0592"/>
<dbReference type="EMBL" id="CP028339">
    <property type="protein sequence ID" value="AVR87535.1"/>
    <property type="molecule type" value="Genomic_DNA"/>
</dbReference>